<accession>A0ABT8H0T9</accession>
<dbReference type="Pfam" id="PF07690">
    <property type="entry name" value="MFS_1"/>
    <property type="match status" value="1"/>
</dbReference>
<keyword evidence="3 6" id="KW-0812">Transmembrane</keyword>
<gene>
    <name evidence="8" type="ORF">QYF62_07470</name>
</gene>
<name>A0ABT8H0T9_9ACTN</name>
<feature type="transmembrane region" description="Helical" evidence="6">
    <location>
        <begin position="435"/>
        <end position="459"/>
    </location>
</feature>
<evidence type="ECO:0000256" key="2">
    <source>
        <dbReference type="ARBA" id="ARBA00022448"/>
    </source>
</evidence>
<feature type="transmembrane region" description="Helical" evidence="6">
    <location>
        <begin position="78"/>
        <end position="96"/>
    </location>
</feature>
<feature type="transmembrane region" description="Helical" evidence="6">
    <location>
        <begin position="301"/>
        <end position="323"/>
    </location>
</feature>
<dbReference type="SUPFAM" id="SSF103473">
    <property type="entry name" value="MFS general substrate transporter"/>
    <property type="match status" value="1"/>
</dbReference>
<feature type="transmembrane region" description="Helical" evidence="6">
    <location>
        <begin position="197"/>
        <end position="217"/>
    </location>
</feature>
<evidence type="ECO:0000256" key="4">
    <source>
        <dbReference type="ARBA" id="ARBA00022989"/>
    </source>
</evidence>
<organism evidence="8 9">
    <name type="scientific">Dietzia maris</name>
    <dbReference type="NCBI Taxonomy" id="37915"/>
    <lineage>
        <taxon>Bacteria</taxon>
        <taxon>Bacillati</taxon>
        <taxon>Actinomycetota</taxon>
        <taxon>Actinomycetes</taxon>
        <taxon>Mycobacteriales</taxon>
        <taxon>Dietziaceae</taxon>
        <taxon>Dietzia</taxon>
    </lineage>
</organism>
<feature type="domain" description="Major facilitator superfamily (MFS) profile" evidence="7">
    <location>
        <begin position="12"/>
        <end position="464"/>
    </location>
</feature>
<keyword evidence="4 6" id="KW-1133">Transmembrane helix</keyword>
<feature type="transmembrane region" description="Helical" evidence="6">
    <location>
        <begin position="335"/>
        <end position="355"/>
    </location>
</feature>
<dbReference type="InterPro" id="IPR020846">
    <property type="entry name" value="MFS_dom"/>
</dbReference>
<reference evidence="8 9" key="1">
    <citation type="submission" date="2023-07" db="EMBL/GenBank/DDBJ databases">
        <title>Strategy for survival of the halotoleranting strain Dietzia MX2 from the Yakshinskoe mineral salts deposit.</title>
        <authorList>
            <person name="Kharitonova M.A."/>
            <person name="Kupriyanova-Ashina F.G."/>
            <person name="Shakirov T.R."/>
            <person name="Vafina M.S."/>
            <person name="Ilinskaya O.N."/>
        </authorList>
    </citation>
    <scope>NUCLEOTIDE SEQUENCE [LARGE SCALE GENOMIC DNA]</scope>
    <source>
        <strain evidence="8 9">MX2</strain>
    </source>
</reference>
<sequence>MTPHRRPAPRWFVQALVYAALTSSIVSSLGMLLVPSVSAEFGIPVSTAQWMLTANLLVGAVATPIMGRLADGPHTRKLLLTSLGVIFLGSIIATVAPNFTVFLVGRALQGLLYGTVPITIALARRHLTYTESQPTISTLSVTVSVGMGLGYPLTGILAATFDLRAAFAFAALFVATAAFGVWRFIPAGPDPLAPRTPFDIGGALLLGGGLAALLLWISEGQTWGWGSATSLVVLVVALNTLLFWIVHSIRTLHPLVNLRVVRRPEVLLANATAIGLGTAMYIGLSIASLVAQAPADTGFGLAVPLMWAGFMMAPLSVGSLVANRTVRALSRRYDMAVFLPVGAAVMTVASVLLWLRHGDFWTLAIGMFLFGAGIGSGYAAMPALIARSVAVDQLGSAVSFNQVLRTVGGAVGAALSAAVLAAHPSDSAYSTDEGITMAFGVGVICCATVMLALVLHAIAGRRRRAQQ</sequence>
<dbReference type="PANTHER" id="PTHR42718">
    <property type="entry name" value="MAJOR FACILITATOR SUPERFAMILY MULTIDRUG TRANSPORTER MFSC"/>
    <property type="match status" value="1"/>
</dbReference>
<feature type="transmembrane region" description="Helical" evidence="6">
    <location>
        <begin position="135"/>
        <end position="159"/>
    </location>
</feature>
<evidence type="ECO:0000256" key="3">
    <source>
        <dbReference type="ARBA" id="ARBA00022692"/>
    </source>
</evidence>
<feature type="transmembrane region" description="Helical" evidence="6">
    <location>
        <begin position="12"/>
        <end position="35"/>
    </location>
</feature>
<feature type="transmembrane region" description="Helical" evidence="6">
    <location>
        <begin position="402"/>
        <end position="423"/>
    </location>
</feature>
<feature type="transmembrane region" description="Helical" evidence="6">
    <location>
        <begin position="361"/>
        <end position="381"/>
    </location>
</feature>
<feature type="transmembrane region" description="Helical" evidence="6">
    <location>
        <begin position="267"/>
        <end position="289"/>
    </location>
</feature>
<keyword evidence="9" id="KW-1185">Reference proteome</keyword>
<evidence type="ECO:0000313" key="8">
    <source>
        <dbReference type="EMBL" id="MDN4505892.1"/>
    </source>
</evidence>
<dbReference type="EMBL" id="JAUHTB010000006">
    <property type="protein sequence ID" value="MDN4505892.1"/>
    <property type="molecule type" value="Genomic_DNA"/>
</dbReference>
<dbReference type="InterPro" id="IPR011701">
    <property type="entry name" value="MFS"/>
</dbReference>
<dbReference type="PANTHER" id="PTHR42718:SF9">
    <property type="entry name" value="MAJOR FACILITATOR SUPERFAMILY MULTIDRUG TRANSPORTER MFSC"/>
    <property type="match status" value="1"/>
</dbReference>
<dbReference type="InterPro" id="IPR036259">
    <property type="entry name" value="MFS_trans_sf"/>
</dbReference>
<feature type="transmembrane region" description="Helical" evidence="6">
    <location>
        <begin position="102"/>
        <end position="123"/>
    </location>
</feature>
<comment type="subcellular location">
    <subcellularLocation>
        <location evidence="1">Cell membrane</location>
        <topology evidence="1">Multi-pass membrane protein</topology>
    </subcellularLocation>
</comment>
<dbReference type="RefSeq" id="WP_301162481.1">
    <property type="nucleotide sequence ID" value="NZ_JAUHTB010000006.1"/>
</dbReference>
<keyword evidence="5 6" id="KW-0472">Membrane</keyword>
<keyword evidence="2" id="KW-0813">Transport</keyword>
<dbReference type="PROSITE" id="PS50850">
    <property type="entry name" value="MFS"/>
    <property type="match status" value="1"/>
</dbReference>
<evidence type="ECO:0000256" key="6">
    <source>
        <dbReference type="SAM" id="Phobius"/>
    </source>
</evidence>
<comment type="caution">
    <text evidence="8">The sequence shown here is derived from an EMBL/GenBank/DDBJ whole genome shotgun (WGS) entry which is preliminary data.</text>
</comment>
<dbReference type="Gene3D" id="1.20.1250.20">
    <property type="entry name" value="MFS general substrate transporter like domains"/>
    <property type="match status" value="1"/>
</dbReference>
<evidence type="ECO:0000259" key="7">
    <source>
        <dbReference type="PROSITE" id="PS50850"/>
    </source>
</evidence>
<feature type="transmembrane region" description="Helical" evidence="6">
    <location>
        <begin position="47"/>
        <end position="66"/>
    </location>
</feature>
<evidence type="ECO:0000256" key="5">
    <source>
        <dbReference type="ARBA" id="ARBA00023136"/>
    </source>
</evidence>
<proteinExistence type="predicted"/>
<protein>
    <submittedName>
        <fullName evidence="8">MFS transporter</fullName>
    </submittedName>
</protein>
<dbReference type="Proteomes" id="UP001172702">
    <property type="component" value="Unassembled WGS sequence"/>
</dbReference>
<feature type="transmembrane region" description="Helical" evidence="6">
    <location>
        <begin position="223"/>
        <end position="246"/>
    </location>
</feature>
<feature type="transmembrane region" description="Helical" evidence="6">
    <location>
        <begin position="165"/>
        <end position="185"/>
    </location>
</feature>
<evidence type="ECO:0000256" key="1">
    <source>
        <dbReference type="ARBA" id="ARBA00004651"/>
    </source>
</evidence>
<evidence type="ECO:0000313" key="9">
    <source>
        <dbReference type="Proteomes" id="UP001172702"/>
    </source>
</evidence>